<name>G3ATQ3_SPAPN</name>
<reference evidence="1 2" key="1">
    <citation type="journal article" date="2011" name="Proc. Natl. Acad. Sci. U.S.A.">
        <title>Comparative genomics of xylose-fermenting fungi for enhanced biofuel production.</title>
        <authorList>
            <person name="Wohlbach D.J."/>
            <person name="Kuo A."/>
            <person name="Sato T.K."/>
            <person name="Potts K.M."/>
            <person name="Salamov A.A."/>
            <person name="LaButti K.M."/>
            <person name="Sun H."/>
            <person name="Clum A."/>
            <person name="Pangilinan J.L."/>
            <person name="Lindquist E.A."/>
            <person name="Lucas S."/>
            <person name="Lapidus A."/>
            <person name="Jin M."/>
            <person name="Gunawan C."/>
            <person name="Balan V."/>
            <person name="Dale B.E."/>
            <person name="Jeffries T.W."/>
            <person name="Zinkel R."/>
            <person name="Barry K.W."/>
            <person name="Grigoriev I.V."/>
            <person name="Gasch A.P."/>
        </authorList>
    </citation>
    <scope>NUCLEOTIDE SEQUENCE [LARGE SCALE GENOMIC DNA]</scope>
    <source>
        <strain evidence="2">NRRL Y-27907 / 11-Y1</strain>
    </source>
</reference>
<gene>
    <name evidence="1" type="ORF">SPAPADRAFT_63126</name>
</gene>
<accession>G3ATQ3</accession>
<dbReference type="Proteomes" id="UP000000709">
    <property type="component" value="Unassembled WGS sequence"/>
</dbReference>
<organism evidence="2">
    <name type="scientific">Spathaspora passalidarum (strain NRRL Y-27907 / 11-Y1)</name>
    <dbReference type="NCBI Taxonomy" id="619300"/>
    <lineage>
        <taxon>Eukaryota</taxon>
        <taxon>Fungi</taxon>
        <taxon>Dikarya</taxon>
        <taxon>Ascomycota</taxon>
        <taxon>Saccharomycotina</taxon>
        <taxon>Pichiomycetes</taxon>
        <taxon>Debaryomycetaceae</taxon>
        <taxon>Spathaspora</taxon>
    </lineage>
</organism>
<sequence>MPLNIRGRKIEKSIPYAGFSDMEHYGDIYIIGAIVFVTSQHRFKPGWKLRRYVYIRSLFPGICRVYIRGTSTRRSCYA</sequence>
<dbReference type="GeneID" id="18874606"/>
<dbReference type="InParanoid" id="G3ATQ3"/>
<keyword evidence="2" id="KW-1185">Reference proteome</keyword>
<dbReference type="KEGG" id="spaa:SPAPADRAFT_63126"/>
<evidence type="ECO:0000313" key="1">
    <source>
        <dbReference type="EMBL" id="EGW30279.1"/>
    </source>
</evidence>
<dbReference type="EMBL" id="GL996505">
    <property type="protein sequence ID" value="EGW30279.1"/>
    <property type="molecule type" value="Genomic_DNA"/>
</dbReference>
<protein>
    <submittedName>
        <fullName evidence="1">Uncharacterized protein</fullName>
    </submittedName>
</protein>
<dbReference type="AlphaFoldDB" id="G3ATQ3"/>
<dbReference type="RefSeq" id="XP_007377250.1">
    <property type="nucleotide sequence ID" value="XM_007377188.1"/>
</dbReference>
<dbReference type="HOGENOM" id="CLU_2623560_0_0_1"/>
<evidence type="ECO:0000313" key="2">
    <source>
        <dbReference type="Proteomes" id="UP000000709"/>
    </source>
</evidence>
<proteinExistence type="predicted"/>